<comment type="caution">
    <text evidence="2">The sequence shown here is derived from an EMBL/GenBank/DDBJ whole genome shotgun (WGS) entry which is preliminary data.</text>
</comment>
<proteinExistence type="predicted"/>
<dbReference type="EMBL" id="JBHTMO010000022">
    <property type="protein sequence ID" value="MFD1393306.1"/>
    <property type="molecule type" value="Genomic_DNA"/>
</dbReference>
<sequence length="299" mass="34212">MMKILFSQAVQMQEAMRMIDERLRVAFWPDYRNQRGVHYPAHFAVYYTDQLNHLWLLWEPRAVHDEELRQSLAHLNNSPFLDTKRVLKACAETFGRDEHREEFLPDPVEGEAGKPVWVSELSVREERRKIAELQAPARKKVSGTRLASYFSDSALKSVCISLAQRLDDTLPGTITLSLQPGSSLMGLIAPDWQAHFTQDAVRKVDDDRVGAVVVPQRTLAAWCLDAGIHAAIVKDGAMFKLIIADAQRLLEKLGLWQKSFVVNRDQSIWLNNCAWLDGDDPWDDDDDEPKQDDDEEEED</sequence>
<reference evidence="3" key="1">
    <citation type="journal article" date="2019" name="Int. J. Syst. Evol. Microbiol.">
        <title>The Global Catalogue of Microorganisms (GCM) 10K type strain sequencing project: providing services to taxonomists for standard genome sequencing and annotation.</title>
        <authorList>
            <consortium name="The Broad Institute Genomics Platform"/>
            <consortium name="The Broad Institute Genome Sequencing Center for Infectious Disease"/>
            <person name="Wu L."/>
            <person name="Ma J."/>
        </authorList>
    </citation>
    <scope>NUCLEOTIDE SEQUENCE [LARGE SCALE GENOMIC DNA]</scope>
    <source>
        <strain evidence="3">CCM 8911</strain>
    </source>
</reference>
<accession>A0ABW4B8Q2</accession>
<gene>
    <name evidence="2" type="ORF">ACFQ3L_06940</name>
</gene>
<evidence type="ECO:0000256" key="1">
    <source>
        <dbReference type="SAM" id="MobiDB-lite"/>
    </source>
</evidence>
<dbReference type="Proteomes" id="UP001597249">
    <property type="component" value="Unassembled WGS sequence"/>
</dbReference>
<organism evidence="2 3">
    <name type="scientific">Lacticaseibacillus jixianensis</name>
    <dbReference type="NCBI Taxonomy" id="2486012"/>
    <lineage>
        <taxon>Bacteria</taxon>
        <taxon>Bacillati</taxon>
        <taxon>Bacillota</taxon>
        <taxon>Bacilli</taxon>
        <taxon>Lactobacillales</taxon>
        <taxon>Lactobacillaceae</taxon>
        <taxon>Lacticaseibacillus</taxon>
    </lineage>
</organism>
<protein>
    <submittedName>
        <fullName evidence="2">Uncharacterized protein</fullName>
    </submittedName>
</protein>
<dbReference type="RefSeq" id="WP_125585509.1">
    <property type="nucleotide sequence ID" value="NZ_JBHTMO010000022.1"/>
</dbReference>
<name>A0ABW4B8Q2_9LACO</name>
<evidence type="ECO:0000313" key="2">
    <source>
        <dbReference type="EMBL" id="MFD1393306.1"/>
    </source>
</evidence>
<evidence type="ECO:0000313" key="3">
    <source>
        <dbReference type="Proteomes" id="UP001597249"/>
    </source>
</evidence>
<keyword evidence="3" id="KW-1185">Reference proteome</keyword>
<feature type="region of interest" description="Disordered" evidence="1">
    <location>
        <begin position="278"/>
        <end position="299"/>
    </location>
</feature>